<evidence type="ECO:0000313" key="7">
    <source>
        <dbReference type="RefSeq" id="XP_031563279.1"/>
    </source>
</evidence>
<dbReference type="KEGG" id="aten:116298849"/>
<dbReference type="InterPro" id="IPR010736">
    <property type="entry name" value="SHIPPO-rpt"/>
</dbReference>
<feature type="region of interest" description="Disordered" evidence="5">
    <location>
        <begin position="1"/>
        <end position="57"/>
    </location>
</feature>
<dbReference type="AlphaFoldDB" id="A0A6P8I3Y6"/>
<name>A0A6P8I3Y6_ACTTE</name>
<dbReference type="Proteomes" id="UP000515163">
    <property type="component" value="Unplaced"/>
</dbReference>
<dbReference type="PANTHER" id="PTHR35678:SF1">
    <property type="entry name" value="PROTEIN STPG4"/>
    <property type="match status" value="1"/>
</dbReference>
<dbReference type="GeneID" id="116298849"/>
<dbReference type="OrthoDB" id="186871at2759"/>
<dbReference type="InParanoid" id="A0A6P8I3Y6"/>
<feature type="compositionally biased region" description="Basic and acidic residues" evidence="5">
    <location>
        <begin position="1"/>
        <end position="11"/>
    </location>
</feature>
<dbReference type="GO" id="GO:0005737">
    <property type="term" value="C:cytoplasm"/>
    <property type="evidence" value="ECO:0007669"/>
    <property type="project" value="UniProtKB-SubCell"/>
</dbReference>
<feature type="region of interest" description="Disordered" evidence="5">
    <location>
        <begin position="168"/>
        <end position="220"/>
    </location>
</feature>
<feature type="compositionally biased region" description="Polar residues" evidence="5">
    <location>
        <begin position="182"/>
        <end position="217"/>
    </location>
</feature>
<protein>
    <submittedName>
        <fullName evidence="7">O(6)-methylguanine-induced apoptosis 2-like</fullName>
    </submittedName>
</protein>
<gene>
    <name evidence="7" type="primary">LOC116298849</name>
</gene>
<reference evidence="7" key="1">
    <citation type="submission" date="2025-08" db="UniProtKB">
        <authorList>
            <consortium name="RefSeq"/>
        </authorList>
    </citation>
    <scope>IDENTIFICATION</scope>
    <source>
        <tissue evidence="7">Tentacle</tissue>
    </source>
</reference>
<sequence>MVTEWHAERLTTTRSQKANMADSVRLEQTPKRPVGGGLNTGRIHKGHGKTAASSSIPSKYQTIVTDNSEKKGFLSRSRRFNEDSLTYNPGPGRYDQLTKTESEATSFSKRGTGCFASKTKRFARRRIQGESGPGPGTYAISGFRENNFNRSGATSVFHLPIAVKRNEDKKNSLPAPNHYKIGQQTGRVTHDNNVSASAAFKSGSTRSVNPKSTSGPSPFSYKINEKLVSDAPKTVTAPFKSTVERKMMQSPVAFPGPGAYQPFDHDQHRQSNKPKRGFLNKHYLCISAPAIPLPSPDPMPGPGHYNVVDYQGPPKHFMSSSVFVSSTSRWTGDALNTEEEFPGPATYRPQNAAKQSFHYNYNSRWLPA</sequence>
<evidence type="ECO:0000313" key="6">
    <source>
        <dbReference type="Proteomes" id="UP000515163"/>
    </source>
</evidence>
<keyword evidence="6" id="KW-1185">Reference proteome</keyword>
<comment type="subcellular location">
    <subcellularLocation>
        <location evidence="2">Cytoplasm</location>
    </subcellularLocation>
    <subcellularLocation>
        <location evidence="1">Nucleus</location>
    </subcellularLocation>
</comment>
<dbReference type="GO" id="GO:0001940">
    <property type="term" value="C:male pronucleus"/>
    <property type="evidence" value="ECO:0007669"/>
    <property type="project" value="TreeGrafter"/>
</dbReference>
<accession>A0A6P8I3Y6</accession>
<dbReference type="Pfam" id="PF07004">
    <property type="entry name" value="SHIPPO-rpt"/>
    <property type="match status" value="3"/>
</dbReference>
<dbReference type="GO" id="GO:0042585">
    <property type="term" value="C:germinal vesicle"/>
    <property type="evidence" value="ECO:0007669"/>
    <property type="project" value="TreeGrafter"/>
</dbReference>
<dbReference type="GO" id="GO:0044727">
    <property type="term" value="P:epigenetic programing of male pronucleus"/>
    <property type="evidence" value="ECO:0007669"/>
    <property type="project" value="TreeGrafter"/>
</dbReference>
<keyword evidence="3" id="KW-0963">Cytoplasm</keyword>
<evidence type="ECO:0000256" key="3">
    <source>
        <dbReference type="ARBA" id="ARBA00022490"/>
    </source>
</evidence>
<organism evidence="6 7">
    <name type="scientific">Actinia tenebrosa</name>
    <name type="common">Australian red waratah sea anemone</name>
    <dbReference type="NCBI Taxonomy" id="6105"/>
    <lineage>
        <taxon>Eukaryota</taxon>
        <taxon>Metazoa</taxon>
        <taxon>Cnidaria</taxon>
        <taxon>Anthozoa</taxon>
        <taxon>Hexacorallia</taxon>
        <taxon>Actiniaria</taxon>
        <taxon>Actiniidae</taxon>
        <taxon>Actinia</taxon>
    </lineage>
</organism>
<dbReference type="FunCoup" id="A0A6P8I3Y6">
    <property type="interactions" value="30"/>
</dbReference>
<evidence type="ECO:0000256" key="5">
    <source>
        <dbReference type="SAM" id="MobiDB-lite"/>
    </source>
</evidence>
<evidence type="ECO:0000256" key="2">
    <source>
        <dbReference type="ARBA" id="ARBA00004496"/>
    </source>
</evidence>
<keyword evidence="4" id="KW-0539">Nucleus</keyword>
<dbReference type="GO" id="GO:0001939">
    <property type="term" value="C:female pronucleus"/>
    <property type="evidence" value="ECO:0007669"/>
    <property type="project" value="TreeGrafter"/>
</dbReference>
<dbReference type="GO" id="GO:0003682">
    <property type="term" value="F:chromatin binding"/>
    <property type="evidence" value="ECO:0007669"/>
    <property type="project" value="TreeGrafter"/>
</dbReference>
<dbReference type="PANTHER" id="PTHR35678">
    <property type="entry name" value="PROTEIN STPG4"/>
    <property type="match status" value="1"/>
</dbReference>
<evidence type="ECO:0000256" key="1">
    <source>
        <dbReference type="ARBA" id="ARBA00004123"/>
    </source>
</evidence>
<dbReference type="GO" id="GO:0042393">
    <property type="term" value="F:histone binding"/>
    <property type="evidence" value="ECO:0007669"/>
    <property type="project" value="TreeGrafter"/>
</dbReference>
<evidence type="ECO:0000256" key="4">
    <source>
        <dbReference type="ARBA" id="ARBA00023242"/>
    </source>
</evidence>
<dbReference type="RefSeq" id="XP_031563279.1">
    <property type="nucleotide sequence ID" value="XM_031707419.1"/>
</dbReference>
<proteinExistence type="predicted"/>